<keyword evidence="7" id="KW-1185">Reference proteome</keyword>
<sequence>MSSAKKVLRSSENVSKTGNIENNGAQKSNRYGTIPSPYHHPRGHHRYHPPPYYHHRYPSFRTPQRFHPLPHALHDQQLKVINEHPTQQVPPLLQPQPASAAVQAKEQIQQSPPVLPRSAFMCFKDNKKRELMAETTTKESEKQILQVVSRAWRDLSDKERAYWEEQAREDKLRYVREKNDYKGAWNVPKRRAKKHPGAPKRPMSAFLKFSKHVRPKVKKENPDMGNTDVSCLLGEMWRNASPSEKAPYVEEELKERAEYKEKIQKFREEQATLDAATRIPHQSAVNGSHLYQQQEQQAMPKSYPGFERPARGSPPSISFENFTTIDPLHDEPSSTPSAFCLHPSQQYHRQSYHHSEYYYPESYPQATWSALSMDETDPLPVVPPRGQTQFHPTSQANGDDFHHNSFYPTRGNGQFPDTRFQRYP</sequence>
<evidence type="ECO:0000313" key="7">
    <source>
        <dbReference type="Proteomes" id="UP000693970"/>
    </source>
</evidence>
<evidence type="ECO:0000259" key="5">
    <source>
        <dbReference type="PROSITE" id="PS50118"/>
    </source>
</evidence>
<dbReference type="InterPro" id="IPR009071">
    <property type="entry name" value="HMG_box_dom"/>
</dbReference>
<feature type="compositionally biased region" description="Basic residues" evidence="4">
    <location>
        <begin position="39"/>
        <end position="49"/>
    </location>
</feature>
<evidence type="ECO:0000256" key="1">
    <source>
        <dbReference type="ARBA" id="ARBA00023125"/>
    </source>
</evidence>
<dbReference type="EMBL" id="JAGRRH010000009">
    <property type="protein sequence ID" value="KAG7364358.1"/>
    <property type="molecule type" value="Genomic_DNA"/>
</dbReference>
<evidence type="ECO:0000313" key="6">
    <source>
        <dbReference type="EMBL" id="KAG7364358.1"/>
    </source>
</evidence>
<dbReference type="GO" id="GO:0005634">
    <property type="term" value="C:nucleus"/>
    <property type="evidence" value="ECO:0007669"/>
    <property type="project" value="UniProtKB-UniRule"/>
</dbReference>
<feature type="region of interest" description="Disordered" evidence="4">
    <location>
        <begin position="303"/>
        <end position="337"/>
    </location>
</feature>
<dbReference type="OrthoDB" id="1919336at2759"/>
<reference evidence="6" key="2">
    <citation type="submission" date="2021-04" db="EMBL/GenBank/DDBJ databases">
        <authorList>
            <person name="Podell S."/>
        </authorList>
    </citation>
    <scope>NUCLEOTIDE SEQUENCE</scope>
    <source>
        <strain evidence="6">Hildebrandi</strain>
    </source>
</reference>
<dbReference type="InterPro" id="IPR050342">
    <property type="entry name" value="HMGB"/>
</dbReference>
<keyword evidence="1 2" id="KW-0238">DNA-binding</keyword>
<name>A0A9K3LL70_9STRA</name>
<feature type="region of interest" description="Disordered" evidence="4">
    <location>
        <begin position="375"/>
        <end position="424"/>
    </location>
</feature>
<feature type="coiled-coil region" evidence="3">
    <location>
        <begin position="249"/>
        <end position="276"/>
    </location>
</feature>
<dbReference type="PROSITE" id="PS50118">
    <property type="entry name" value="HMG_BOX_2"/>
    <property type="match status" value="2"/>
</dbReference>
<feature type="region of interest" description="Disordered" evidence="4">
    <location>
        <begin position="1"/>
        <end position="49"/>
    </location>
</feature>
<reference evidence="6" key="1">
    <citation type="journal article" date="2021" name="Sci. Rep.">
        <title>Diploid genomic architecture of Nitzschia inconspicua, an elite biomass production diatom.</title>
        <authorList>
            <person name="Oliver A."/>
            <person name="Podell S."/>
            <person name="Pinowska A."/>
            <person name="Traller J.C."/>
            <person name="Smith S.R."/>
            <person name="McClure R."/>
            <person name="Beliaev A."/>
            <person name="Bohutskyi P."/>
            <person name="Hill E.A."/>
            <person name="Rabines A."/>
            <person name="Zheng H."/>
            <person name="Allen L.Z."/>
            <person name="Kuo A."/>
            <person name="Grigoriev I.V."/>
            <person name="Allen A.E."/>
            <person name="Hazlebeck D."/>
            <person name="Allen E.E."/>
        </authorList>
    </citation>
    <scope>NUCLEOTIDE SEQUENCE</scope>
    <source>
        <strain evidence="6">Hildebrandi</strain>
    </source>
</reference>
<keyword evidence="3" id="KW-0175">Coiled coil</keyword>
<dbReference type="SMART" id="SM00398">
    <property type="entry name" value="HMG"/>
    <property type="match status" value="2"/>
</dbReference>
<evidence type="ECO:0000256" key="4">
    <source>
        <dbReference type="SAM" id="MobiDB-lite"/>
    </source>
</evidence>
<feature type="compositionally biased region" description="Polar residues" evidence="4">
    <location>
        <begin position="386"/>
        <end position="397"/>
    </location>
</feature>
<proteinExistence type="predicted"/>
<dbReference type="AlphaFoldDB" id="A0A9K3LL70"/>
<evidence type="ECO:0000256" key="3">
    <source>
        <dbReference type="SAM" id="Coils"/>
    </source>
</evidence>
<feature type="DNA-binding region" description="HMG box" evidence="2">
    <location>
        <begin position="199"/>
        <end position="267"/>
    </location>
</feature>
<feature type="domain" description="HMG box" evidence="5">
    <location>
        <begin position="199"/>
        <end position="267"/>
    </location>
</feature>
<dbReference type="GO" id="GO:0003677">
    <property type="term" value="F:DNA binding"/>
    <property type="evidence" value="ECO:0007669"/>
    <property type="project" value="UniProtKB-UniRule"/>
</dbReference>
<keyword evidence="2" id="KW-0539">Nucleus</keyword>
<comment type="caution">
    <text evidence="6">The sequence shown here is derived from an EMBL/GenBank/DDBJ whole genome shotgun (WGS) entry which is preliminary data.</text>
</comment>
<dbReference type="PANTHER" id="PTHR48112:SF22">
    <property type="entry name" value="MITOCHONDRIAL TRANSCRIPTION FACTOR A, ISOFORM B"/>
    <property type="match status" value="1"/>
</dbReference>
<organism evidence="6 7">
    <name type="scientific">Nitzschia inconspicua</name>
    <dbReference type="NCBI Taxonomy" id="303405"/>
    <lineage>
        <taxon>Eukaryota</taxon>
        <taxon>Sar</taxon>
        <taxon>Stramenopiles</taxon>
        <taxon>Ochrophyta</taxon>
        <taxon>Bacillariophyta</taxon>
        <taxon>Bacillariophyceae</taxon>
        <taxon>Bacillariophycidae</taxon>
        <taxon>Bacillariales</taxon>
        <taxon>Bacillariaceae</taxon>
        <taxon>Nitzschia</taxon>
    </lineage>
</organism>
<protein>
    <submittedName>
        <fullName evidence="6">HMG high mobility group box-containing protein</fullName>
    </submittedName>
</protein>
<dbReference type="Proteomes" id="UP000693970">
    <property type="component" value="Unassembled WGS sequence"/>
</dbReference>
<feature type="domain" description="HMG box" evidence="5">
    <location>
        <begin position="113"/>
        <end position="182"/>
    </location>
</feature>
<feature type="DNA-binding region" description="HMG box" evidence="2">
    <location>
        <begin position="113"/>
        <end position="182"/>
    </location>
</feature>
<evidence type="ECO:0000256" key="2">
    <source>
        <dbReference type="PROSITE-ProRule" id="PRU00267"/>
    </source>
</evidence>
<accession>A0A9K3LL70</accession>
<gene>
    <name evidence="6" type="ORF">IV203_037560</name>
</gene>
<dbReference type="Pfam" id="PF00505">
    <property type="entry name" value="HMG_box"/>
    <property type="match status" value="2"/>
</dbReference>
<feature type="compositionally biased region" description="Polar residues" evidence="4">
    <location>
        <begin position="315"/>
        <end position="324"/>
    </location>
</feature>
<dbReference type="CDD" id="cd00084">
    <property type="entry name" value="HMG-box_SF"/>
    <property type="match status" value="2"/>
</dbReference>
<dbReference type="PANTHER" id="PTHR48112">
    <property type="entry name" value="HIGH MOBILITY GROUP PROTEIN DSP1"/>
    <property type="match status" value="1"/>
</dbReference>
<feature type="compositionally biased region" description="Polar residues" evidence="4">
    <location>
        <begin position="10"/>
        <end position="31"/>
    </location>
</feature>